<dbReference type="AlphaFoldDB" id="A0AAV2D041"/>
<dbReference type="EMBL" id="OZ034814">
    <property type="protein sequence ID" value="CAL1361961.1"/>
    <property type="molecule type" value="Genomic_DNA"/>
</dbReference>
<organism evidence="2 3">
    <name type="scientific">Linum trigynum</name>
    <dbReference type="NCBI Taxonomy" id="586398"/>
    <lineage>
        <taxon>Eukaryota</taxon>
        <taxon>Viridiplantae</taxon>
        <taxon>Streptophyta</taxon>
        <taxon>Embryophyta</taxon>
        <taxon>Tracheophyta</taxon>
        <taxon>Spermatophyta</taxon>
        <taxon>Magnoliopsida</taxon>
        <taxon>eudicotyledons</taxon>
        <taxon>Gunneridae</taxon>
        <taxon>Pentapetalae</taxon>
        <taxon>rosids</taxon>
        <taxon>fabids</taxon>
        <taxon>Malpighiales</taxon>
        <taxon>Linaceae</taxon>
        <taxon>Linum</taxon>
    </lineage>
</organism>
<sequence length="97" mass="11027">MLHPGEILRCENALYKSSLPGATSRRQSDLFSERIDQVLCDWAENHAQFKCFDPKVENPVSNRRRKSGIEVSSKYLNNLTRRGPDPKSQPASPSLQK</sequence>
<reference evidence="2 3" key="1">
    <citation type="submission" date="2024-04" db="EMBL/GenBank/DDBJ databases">
        <authorList>
            <person name="Fracassetti M."/>
        </authorList>
    </citation>
    <scope>NUCLEOTIDE SEQUENCE [LARGE SCALE GENOMIC DNA]</scope>
</reference>
<protein>
    <submittedName>
        <fullName evidence="2">Uncharacterized protein</fullName>
    </submittedName>
</protein>
<name>A0AAV2D041_9ROSI</name>
<dbReference type="Proteomes" id="UP001497516">
    <property type="component" value="Chromosome 10"/>
</dbReference>
<evidence type="ECO:0000256" key="1">
    <source>
        <dbReference type="SAM" id="MobiDB-lite"/>
    </source>
</evidence>
<gene>
    <name evidence="2" type="ORF">LTRI10_LOCUS9236</name>
</gene>
<evidence type="ECO:0000313" key="3">
    <source>
        <dbReference type="Proteomes" id="UP001497516"/>
    </source>
</evidence>
<feature type="region of interest" description="Disordered" evidence="1">
    <location>
        <begin position="57"/>
        <end position="97"/>
    </location>
</feature>
<proteinExistence type="predicted"/>
<evidence type="ECO:0000313" key="2">
    <source>
        <dbReference type="EMBL" id="CAL1361961.1"/>
    </source>
</evidence>
<keyword evidence="3" id="KW-1185">Reference proteome</keyword>
<accession>A0AAV2D041</accession>